<comment type="caution">
    <text evidence="1">The sequence shown here is derived from an EMBL/GenBank/DDBJ whole genome shotgun (WGS) entry which is preliminary data.</text>
</comment>
<keyword evidence="2" id="KW-1185">Reference proteome</keyword>
<accession>A0A4C1WLW1</accession>
<gene>
    <name evidence="1" type="ORF">EVAR_45852_1</name>
</gene>
<reference evidence="1 2" key="1">
    <citation type="journal article" date="2019" name="Commun. Biol.">
        <title>The bagworm genome reveals a unique fibroin gene that provides high tensile strength.</title>
        <authorList>
            <person name="Kono N."/>
            <person name="Nakamura H."/>
            <person name="Ohtoshi R."/>
            <person name="Tomita M."/>
            <person name="Numata K."/>
            <person name="Arakawa K."/>
        </authorList>
    </citation>
    <scope>NUCLEOTIDE SEQUENCE [LARGE SCALE GENOMIC DNA]</scope>
</reference>
<organism evidence="1 2">
    <name type="scientific">Eumeta variegata</name>
    <name type="common">Bagworm moth</name>
    <name type="synonym">Eumeta japonica</name>
    <dbReference type="NCBI Taxonomy" id="151549"/>
    <lineage>
        <taxon>Eukaryota</taxon>
        <taxon>Metazoa</taxon>
        <taxon>Ecdysozoa</taxon>
        <taxon>Arthropoda</taxon>
        <taxon>Hexapoda</taxon>
        <taxon>Insecta</taxon>
        <taxon>Pterygota</taxon>
        <taxon>Neoptera</taxon>
        <taxon>Endopterygota</taxon>
        <taxon>Lepidoptera</taxon>
        <taxon>Glossata</taxon>
        <taxon>Ditrysia</taxon>
        <taxon>Tineoidea</taxon>
        <taxon>Psychidae</taxon>
        <taxon>Oiketicinae</taxon>
        <taxon>Eumeta</taxon>
    </lineage>
</organism>
<protein>
    <submittedName>
        <fullName evidence="1">Uncharacterized protein</fullName>
    </submittedName>
</protein>
<evidence type="ECO:0000313" key="1">
    <source>
        <dbReference type="EMBL" id="GBP52003.1"/>
    </source>
</evidence>
<proteinExistence type="predicted"/>
<name>A0A4C1WLW1_EUMVA</name>
<sequence length="133" mass="15516">MLKRRLHTNKPRKWRRICVKPILCERIHPEMITMPDFKSNGPIIPEVESVRPMRAETAGGLLTSYLERGRRNENEIFILKLLTKNICFLDKQGRLGTDHFYVEQIAAIAADDRVNDTPEYWKRKNIIDLDGAV</sequence>
<evidence type="ECO:0000313" key="2">
    <source>
        <dbReference type="Proteomes" id="UP000299102"/>
    </source>
</evidence>
<dbReference type="EMBL" id="BGZK01000593">
    <property type="protein sequence ID" value="GBP52003.1"/>
    <property type="molecule type" value="Genomic_DNA"/>
</dbReference>
<dbReference type="AlphaFoldDB" id="A0A4C1WLW1"/>
<dbReference type="Proteomes" id="UP000299102">
    <property type="component" value="Unassembled WGS sequence"/>
</dbReference>